<dbReference type="EMBL" id="KN836085">
    <property type="protein sequence ID" value="KIK32891.1"/>
    <property type="molecule type" value="Genomic_DNA"/>
</dbReference>
<dbReference type="Pfam" id="PF14223">
    <property type="entry name" value="Retrotran_gag_2"/>
    <property type="match status" value="1"/>
</dbReference>
<dbReference type="AlphaFoldDB" id="A0A0C9ZU61"/>
<organism evidence="1 2">
    <name type="scientific">Suillus luteus UH-Slu-Lm8-n1</name>
    <dbReference type="NCBI Taxonomy" id="930992"/>
    <lineage>
        <taxon>Eukaryota</taxon>
        <taxon>Fungi</taxon>
        <taxon>Dikarya</taxon>
        <taxon>Basidiomycota</taxon>
        <taxon>Agaricomycotina</taxon>
        <taxon>Agaricomycetes</taxon>
        <taxon>Agaricomycetidae</taxon>
        <taxon>Boletales</taxon>
        <taxon>Suillineae</taxon>
        <taxon>Suillaceae</taxon>
        <taxon>Suillus</taxon>
    </lineage>
</organism>
<name>A0A0C9ZU61_9AGAM</name>
<accession>A0A0C9ZU61</accession>
<dbReference type="HOGENOM" id="CLU_164201_0_0_1"/>
<keyword evidence="2" id="KW-1185">Reference proteome</keyword>
<reference evidence="2" key="2">
    <citation type="submission" date="2015-01" db="EMBL/GenBank/DDBJ databases">
        <title>Evolutionary Origins and Diversification of the Mycorrhizal Mutualists.</title>
        <authorList>
            <consortium name="DOE Joint Genome Institute"/>
            <consortium name="Mycorrhizal Genomics Consortium"/>
            <person name="Kohler A."/>
            <person name="Kuo A."/>
            <person name="Nagy L.G."/>
            <person name="Floudas D."/>
            <person name="Copeland A."/>
            <person name="Barry K.W."/>
            <person name="Cichocki N."/>
            <person name="Veneault-Fourrey C."/>
            <person name="LaButti K."/>
            <person name="Lindquist E.A."/>
            <person name="Lipzen A."/>
            <person name="Lundell T."/>
            <person name="Morin E."/>
            <person name="Murat C."/>
            <person name="Riley R."/>
            <person name="Ohm R."/>
            <person name="Sun H."/>
            <person name="Tunlid A."/>
            <person name="Henrissat B."/>
            <person name="Grigoriev I.V."/>
            <person name="Hibbett D.S."/>
            <person name="Martin F."/>
        </authorList>
    </citation>
    <scope>NUCLEOTIDE SEQUENCE [LARGE SCALE GENOMIC DNA]</scope>
    <source>
        <strain evidence="2">UH-Slu-Lm8-n1</strain>
    </source>
</reference>
<evidence type="ECO:0000313" key="1">
    <source>
        <dbReference type="EMBL" id="KIK32891.1"/>
    </source>
</evidence>
<feature type="non-terminal residue" evidence="1">
    <location>
        <position position="85"/>
    </location>
</feature>
<dbReference type="InParanoid" id="A0A0C9ZU61"/>
<proteinExistence type="predicted"/>
<protein>
    <submittedName>
        <fullName evidence="1">Unplaced genomic scaffold CY34scaffold_954, whole genome shotgun sequence</fullName>
    </submittedName>
</protein>
<dbReference type="STRING" id="930992.A0A0C9ZU61"/>
<dbReference type="Proteomes" id="UP000054485">
    <property type="component" value="Unassembled WGS sequence"/>
</dbReference>
<gene>
    <name evidence="1" type="ORF">CY34DRAFT_100585</name>
</gene>
<reference evidence="1 2" key="1">
    <citation type="submission" date="2014-04" db="EMBL/GenBank/DDBJ databases">
        <authorList>
            <consortium name="DOE Joint Genome Institute"/>
            <person name="Kuo A."/>
            <person name="Ruytinx J."/>
            <person name="Rineau F."/>
            <person name="Colpaert J."/>
            <person name="Kohler A."/>
            <person name="Nagy L.G."/>
            <person name="Floudas D."/>
            <person name="Copeland A."/>
            <person name="Barry K.W."/>
            <person name="Cichocki N."/>
            <person name="Veneault-Fourrey C."/>
            <person name="LaButti K."/>
            <person name="Lindquist E.A."/>
            <person name="Lipzen A."/>
            <person name="Lundell T."/>
            <person name="Morin E."/>
            <person name="Murat C."/>
            <person name="Sun H."/>
            <person name="Tunlid A."/>
            <person name="Henrissat B."/>
            <person name="Grigoriev I.V."/>
            <person name="Hibbett D.S."/>
            <person name="Martin F."/>
            <person name="Nordberg H.P."/>
            <person name="Cantor M.N."/>
            <person name="Hua S.X."/>
        </authorList>
    </citation>
    <scope>NUCLEOTIDE SEQUENCE [LARGE SCALE GENOMIC DNA]</scope>
    <source>
        <strain evidence="1 2">UH-Slu-Lm8-n1</strain>
    </source>
</reference>
<evidence type="ECO:0000313" key="2">
    <source>
        <dbReference type="Proteomes" id="UP000054485"/>
    </source>
</evidence>
<dbReference type="OrthoDB" id="119257at2759"/>
<sequence length="85" mass="10150">MLGEKVTARHQWQFLHKRFACLDVTSQFELRDQLFSERLKDAEDASRYLSVFENGRRRFAEMGVTFTDEESIWMLLHGLPDTPQW</sequence>